<organism evidence="4 5">
    <name type="scientific">Adineta ricciae</name>
    <name type="common">Rotifer</name>
    <dbReference type="NCBI Taxonomy" id="249248"/>
    <lineage>
        <taxon>Eukaryota</taxon>
        <taxon>Metazoa</taxon>
        <taxon>Spiralia</taxon>
        <taxon>Gnathifera</taxon>
        <taxon>Rotifera</taxon>
        <taxon>Eurotatoria</taxon>
        <taxon>Bdelloidea</taxon>
        <taxon>Adinetida</taxon>
        <taxon>Adinetidae</taxon>
        <taxon>Adineta</taxon>
    </lineage>
</organism>
<dbReference type="OrthoDB" id="21292at2759"/>
<evidence type="ECO:0000256" key="1">
    <source>
        <dbReference type="ARBA" id="ARBA00006326"/>
    </source>
</evidence>
<accession>A0A813WCX6</accession>
<feature type="region of interest" description="Disordered" evidence="3">
    <location>
        <begin position="1"/>
        <end position="20"/>
    </location>
</feature>
<feature type="compositionally biased region" description="Low complexity" evidence="3">
    <location>
        <begin position="144"/>
        <end position="159"/>
    </location>
</feature>
<feature type="region of interest" description="Disordered" evidence="3">
    <location>
        <begin position="387"/>
        <end position="423"/>
    </location>
</feature>
<dbReference type="Gene3D" id="1.20.120.900">
    <property type="entry name" value="Pex19, mPTS binding domain"/>
    <property type="match status" value="1"/>
</dbReference>
<protein>
    <recommendedName>
        <fullName evidence="2">Peroxin-19</fullName>
    </recommendedName>
</protein>
<dbReference type="SUPFAM" id="SSF48403">
    <property type="entry name" value="Ankyrin repeat"/>
    <property type="match status" value="1"/>
</dbReference>
<dbReference type="EMBL" id="CAJNOJ010000023">
    <property type="protein sequence ID" value="CAF0856096.1"/>
    <property type="molecule type" value="Genomic_DNA"/>
</dbReference>
<gene>
    <name evidence="4" type="ORF">EDS130_LOCUS7564</name>
</gene>
<name>A0A813WCX6_ADIRI</name>
<reference evidence="4" key="1">
    <citation type="submission" date="2021-02" db="EMBL/GenBank/DDBJ databases">
        <authorList>
            <person name="Nowell W R."/>
        </authorList>
    </citation>
    <scope>NUCLEOTIDE SEQUENCE</scope>
</reference>
<dbReference type="Gene3D" id="1.25.40.20">
    <property type="entry name" value="Ankyrin repeat-containing domain"/>
    <property type="match status" value="1"/>
</dbReference>
<dbReference type="PANTHER" id="PTHR12774">
    <property type="entry name" value="PEROXISOMAL BIOGENESIS FACTOR 19"/>
    <property type="match status" value="1"/>
</dbReference>
<dbReference type="GO" id="GO:0033328">
    <property type="term" value="F:peroxisome membrane targeting sequence binding"/>
    <property type="evidence" value="ECO:0007669"/>
    <property type="project" value="TreeGrafter"/>
</dbReference>
<dbReference type="GO" id="GO:0005778">
    <property type="term" value="C:peroxisomal membrane"/>
    <property type="evidence" value="ECO:0007669"/>
    <property type="project" value="TreeGrafter"/>
</dbReference>
<dbReference type="Proteomes" id="UP000663852">
    <property type="component" value="Unassembled WGS sequence"/>
</dbReference>
<sequence>MSDLPLPTSTASNDDPKALDNLLDDALTDFKETSATSTSPSAVKKESVVSSSETAPPPSDPLQTTFEAMCFNDEKFLNELESLPNFLSNFPFGLGEATNETDADSAGIFNLFSQLGKHADLLQQIKDEDIEKALEKLADQPDPTAASNTTNSASASATNEPHVEQLNLFMSSILSKDVMLPACQAVDESYEEWLIKNKESLTDEEFQRYTKQHQCVKEICREYEGTSSGGQQIQRVLQKFQQLQTFGDPPKELAFFPGLPGFGGEQNLFDESLPDANKTGPSDADCCLIAIDKSIRKVFHFTKDCKFLTSMFSFGDYNFNDVLPSPSTEAINQLLTSPSSTPTPPGIRTSNGSNSNSPLQDPSPTDIAPFLESQFLLNDEDFLQNYLGDTYPQPDSLDTVPSYNSQEMPLSDNNTPSNQLDGADDDKLRIIAQPKSRYRERYHCETDSNRNRAHRFIRTGNKNGFEYPTVQFSRKWCDPTRELYIQVTPVTVKTDTRQYHCVHPYRIDADEIGLIKDYEEKNNSLYFRIHPEEFASCQKRFLISRTKMIQSDLKEYGMLRIYGTDQLDNQQVIYSQKPKQTITAYQLWDCQLMFVIAERFNQHSLPHPIMQTAVLSDTMTDVETGDRQTTTNYIQQTLLTQIKCIPQKVDWRGNEEIVIILPQQPNRQKNYTITFDFTPHPLVVLNNITHIDKRVFSFMAPQCPLPFTDQPRNFPMTIRENNVVIALVNFTYVPPISMMLSLCPACSQTTFVNQGNTASNKRQRGREDVDDVKFVNALTSGIARMGLEQKDSEASSSSESIPSATATTIATAATAATATTTATAATAATVTTTAATAATATTTATAATAATATTTATATATTATAATATTTATKTTTIKVTTAAARDDHAAKLDKYLDQLQEALVQFVQTNDPSRLFRRTRVLLSKCVDSPPPLHVAIERGHISLALTIIEQVASMREENDILERRNESGENVLLVGGRCNAWKVIEMLVKMRKDVIERVDNGGNNLLHKVGSVKDDAGAETIKNLLEILPSDVKTRLLNARNKMNQSAAEIAQSQGNIRCAILLNESIKSNEVNEQPACS</sequence>
<dbReference type="GO" id="GO:0045046">
    <property type="term" value="P:protein import into peroxisome membrane"/>
    <property type="evidence" value="ECO:0007669"/>
    <property type="project" value="TreeGrafter"/>
</dbReference>
<feature type="compositionally biased region" description="Polar residues" evidence="3">
    <location>
        <begin position="399"/>
        <end position="420"/>
    </location>
</feature>
<dbReference type="InterPro" id="IPR006708">
    <property type="entry name" value="Pex19"/>
</dbReference>
<comment type="similarity">
    <text evidence="1">Belongs to the peroxin-19 family.</text>
</comment>
<evidence type="ECO:0000256" key="3">
    <source>
        <dbReference type="SAM" id="MobiDB-lite"/>
    </source>
</evidence>
<feature type="region of interest" description="Disordered" evidence="3">
    <location>
        <begin position="333"/>
        <end position="367"/>
    </location>
</feature>
<dbReference type="InterPro" id="IPR038322">
    <property type="entry name" value="Pex19_C_sf"/>
</dbReference>
<comment type="caution">
    <text evidence="4">The sequence shown here is derived from an EMBL/GenBank/DDBJ whole genome shotgun (WGS) entry which is preliminary data.</text>
</comment>
<feature type="compositionally biased region" description="Polar residues" evidence="3">
    <location>
        <begin position="348"/>
        <end position="363"/>
    </location>
</feature>
<evidence type="ECO:0000313" key="5">
    <source>
        <dbReference type="Proteomes" id="UP000663852"/>
    </source>
</evidence>
<evidence type="ECO:0000256" key="2">
    <source>
        <dbReference type="ARBA" id="ARBA00029688"/>
    </source>
</evidence>
<dbReference type="InterPro" id="IPR036770">
    <property type="entry name" value="Ankyrin_rpt-contain_sf"/>
</dbReference>
<dbReference type="AlphaFoldDB" id="A0A813WCX6"/>
<dbReference type="PANTHER" id="PTHR12774:SF2">
    <property type="entry name" value="PEROXISOMAL BIOGENESIS FACTOR 19"/>
    <property type="match status" value="1"/>
</dbReference>
<feature type="region of interest" description="Disordered" evidence="3">
    <location>
        <begin position="138"/>
        <end position="159"/>
    </location>
</feature>
<feature type="region of interest" description="Disordered" evidence="3">
    <location>
        <begin position="32"/>
        <end position="63"/>
    </location>
</feature>
<proteinExistence type="inferred from homology"/>
<dbReference type="Pfam" id="PF04614">
    <property type="entry name" value="Pex19"/>
    <property type="match status" value="1"/>
</dbReference>
<evidence type="ECO:0000313" key="4">
    <source>
        <dbReference type="EMBL" id="CAF0856096.1"/>
    </source>
</evidence>